<evidence type="ECO:0000259" key="1">
    <source>
        <dbReference type="SMART" id="SM00900"/>
    </source>
</evidence>
<keyword evidence="3" id="KW-1185">Reference proteome</keyword>
<accession>A0A7W7T5I2</accession>
<evidence type="ECO:0000313" key="3">
    <source>
        <dbReference type="Proteomes" id="UP000542674"/>
    </source>
</evidence>
<reference evidence="2 3" key="1">
    <citation type="submission" date="2020-08" db="EMBL/GenBank/DDBJ databases">
        <title>Sequencing the genomes of 1000 actinobacteria strains.</title>
        <authorList>
            <person name="Klenk H.-P."/>
        </authorList>
    </citation>
    <scope>NUCLEOTIDE SEQUENCE [LARGE SCALE GENOMIC DNA]</scope>
    <source>
        <strain evidence="2 3">DSM 45084</strain>
    </source>
</reference>
<dbReference type="Pfam" id="PF04205">
    <property type="entry name" value="FMN_bind"/>
    <property type="match status" value="1"/>
</dbReference>
<evidence type="ECO:0000313" key="2">
    <source>
        <dbReference type="EMBL" id="MBB4966953.1"/>
    </source>
</evidence>
<dbReference type="Proteomes" id="UP000542674">
    <property type="component" value="Unassembled WGS sequence"/>
</dbReference>
<dbReference type="SMART" id="SM00900">
    <property type="entry name" value="FMN_bind"/>
    <property type="match status" value="1"/>
</dbReference>
<gene>
    <name evidence="2" type="ORF">F4559_004312</name>
</gene>
<dbReference type="AlphaFoldDB" id="A0A7W7T5I2"/>
<dbReference type="EMBL" id="JACHJS010000001">
    <property type="protein sequence ID" value="MBB4966953.1"/>
    <property type="molecule type" value="Genomic_DNA"/>
</dbReference>
<sequence length="131" mass="13732">MRSSRRIVLFVLGTVTALVLLFGYPTSTSGAKDVVVSAPAGGGVTGPVVQTRWGPVQVRVTLEDGRITAVDVLQYPDENSKDEQINARALPILVDATLDAQSADIDMVTGATVTSEGYVESLQGALDEAGR</sequence>
<dbReference type="Gene3D" id="3.90.1010.20">
    <property type="match status" value="1"/>
</dbReference>
<dbReference type="RefSeq" id="WP_312865749.1">
    <property type="nucleotide sequence ID" value="NZ_BAABAI010000037.1"/>
</dbReference>
<organism evidence="2 3">
    <name type="scientific">Saccharothrix violaceirubra</name>
    <dbReference type="NCBI Taxonomy" id="413306"/>
    <lineage>
        <taxon>Bacteria</taxon>
        <taxon>Bacillati</taxon>
        <taxon>Actinomycetota</taxon>
        <taxon>Actinomycetes</taxon>
        <taxon>Pseudonocardiales</taxon>
        <taxon>Pseudonocardiaceae</taxon>
        <taxon>Saccharothrix</taxon>
    </lineage>
</organism>
<protein>
    <submittedName>
        <fullName evidence="2">Uncharacterized protein with FMN-binding domain</fullName>
    </submittedName>
</protein>
<dbReference type="GO" id="GO:0016020">
    <property type="term" value="C:membrane"/>
    <property type="evidence" value="ECO:0007669"/>
    <property type="project" value="InterPro"/>
</dbReference>
<proteinExistence type="predicted"/>
<dbReference type="GO" id="GO:0010181">
    <property type="term" value="F:FMN binding"/>
    <property type="evidence" value="ECO:0007669"/>
    <property type="project" value="InterPro"/>
</dbReference>
<feature type="domain" description="FMN-binding" evidence="1">
    <location>
        <begin position="51"/>
        <end position="129"/>
    </location>
</feature>
<dbReference type="InterPro" id="IPR007329">
    <property type="entry name" value="FMN-bd"/>
</dbReference>
<name>A0A7W7T5I2_9PSEU</name>
<comment type="caution">
    <text evidence="2">The sequence shown here is derived from an EMBL/GenBank/DDBJ whole genome shotgun (WGS) entry which is preliminary data.</text>
</comment>